<keyword evidence="2" id="KW-0472">Membrane</keyword>
<reference evidence="3 4" key="1">
    <citation type="submission" date="2013-01" db="EMBL/GenBank/DDBJ databases">
        <authorList>
            <person name="Hannick L."/>
            <person name="Zafar N."/>
            <person name="Lorenzi H."/>
            <person name="Ali I.A."/>
            <person name="Petri W.P."/>
            <person name="Caler E."/>
        </authorList>
    </citation>
    <scope>NUCLEOTIDE SEQUENCE [LARGE SCALE GENOMIC DNA]</scope>
    <source>
        <strain evidence="4">HM3:IMSS-B</strain>
    </source>
</reference>
<evidence type="ECO:0008006" key="5">
    <source>
        <dbReference type="Google" id="ProtNLM"/>
    </source>
</evidence>
<dbReference type="VEuPathDB" id="AmoebaDB:EHI8A_184020"/>
<feature type="transmembrane region" description="Helical" evidence="2">
    <location>
        <begin position="87"/>
        <end position="109"/>
    </location>
</feature>
<dbReference type="Proteomes" id="UP000030781">
    <property type="component" value="Unassembled WGS sequence"/>
</dbReference>
<keyword evidence="2" id="KW-1133">Transmembrane helix</keyword>
<keyword evidence="2" id="KW-0812">Transmembrane</keyword>
<evidence type="ECO:0000313" key="4">
    <source>
        <dbReference type="Proteomes" id="UP000030781"/>
    </source>
</evidence>
<organism evidence="3 4">
    <name type="scientific">Entamoeba histolytica HM-1:IMSS-B</name>
    <dbReference type="NCBI Taxonomy" id="885319"/>
    <lineage>
        <taxon>Eukaryota</taxon>
        <taxon>Amoebozoa</taxon>
        <taxon>Evosea</taxon>
        <taxon>Archamoebae</taxon>
        <taxon>Mastigamoebida</taxon>
        <taxon>Entamoebidae</taxon>
        <taxon>Entamoeba</taxon>
    </lineage>
</organism>
<dbReference type="EMBL" id="KB609815">
    <property type="protein sequence ID" value="EMH78145.1"/>
    <property type="molecule type" value="Genomic_DNA"/>
</dbReference>
<evidence type="ECO:0000313" key="3">
    <source>
        <dbReference type="EMBL" id="EMH78145.1"/>
    </source>
</evidence>
<proteinExistence type="predicted"/>
<feature type="region of interest" description="Disordered" evidence="1">
    <location>
        <begin position="1"/>
        <end position="22"/>
    </location>
</feature>
<dbReference type="AlphaFoldDB" id="M3U5X0"/>
<evidence type="ECO:0000256" key="1">
    <source>
        <dbReference type="SAM" id="MobiDB-lite"/>
    </source>
</evidence>
<gene>
    <name evidence="3" type="ORF">EHI8A_184020</name>
</gene>
<protein>
    <recommendedName>
        <fullName evidence="5">DUF2335 domain-containing protein</fullName>
    </recommendedName>
</protein>
<sequence>MDDSTDTDDQEKLPAETQKQQPKELLRALTKLVEASTLEHEIKQEELAVRRQEIESNEKIAMASISAQRDFHSERFSKYNSHLVHRYWFVGVMTIVICIFAGMAIYLGAKDLVMDLSKLIASMSLGAFGGYHWGKNKGSGPDKSE</sequence>
<accession>M3U5X0</accession>
<evidence type="ECO:0000256" key="2">
    <source>
        <dbReference type="SAM" id="Phobius"/>
    </source>
</evidence>
<name>M3U5X0_ENTH1</name>